<comment type="caution">
    <text evidence="2">The sequence shown here is derived from an EMBL/GenBank/DDBJ whole genome shotgun (WGS) entry which is preliminary data.</text>
</comment>
<dbReference type="Proteomes" id="UP000255355">
    <property type="component" value="Unassembled WGS sequence"/>
</dbReference>
<dbReference type="SUPFAM" id="SSF50475">
    <property type="entry name" value="FMN-binding split barrel"/>
    <property type="match status" value="2"/>
</dbReference>
<organism evidence="2 3">
    <name type="scientific">Nocardia mexicana</name>
    <dbReference type="NCBI Taxonomy" id="279262"/>
    <lineage>
        <taxon>Bacteria</taxon>
        <taxon>Bacillati</taxon>
        <taxon>Actinomycetota</taxon>
        <taxon>Actinomycetes</taxon>
        <taxon>Mycobacteriales</taxon>
        <taxon>Nocardiaceae</taxon>
        <taxon>Nocardia</taxon>
    </lineage>
</organism>
<dbReference type="InterPro" id="IPR011576">
    <property type="entry name" value="Pyridox_Oxase_N"/>
</dbReference>
<feature type="domain" description="Pyridoxamine 5'-phosphate oxidase N-terminal" evidence="1">
    <location>
        <begin position="175"/>
        <end position="269"/>
    </location>
</feature>
<gene>
    <name evidence="2" type="ORF">DFR68_12665</name>
</gene>
<dbReference type="PANTHER" id="PTHR42815:SF2">
    <property type="entry name" value="FAD-BINDING, PUTATIVE (AFU_ORTHOLOGUE AFUA_6G07600)-RELATED"/>
    <property type="match status" value="1"/>
</dbReference>
<evidence type="ECO:0000259" key="1">
    <source>
        <dbReference type="Pfam" id="PF01243"/>
    </source>
</evidence>
<dbReference type="Pfam" id="PF01243">
    <property type="entry name" value="PNPOx_N"/>
    <property type="match status" value="1"/>
</dbReference>
<dbReference type="Gene3D" id="2.30.110.10">
    <property type="entry name" value="Electron Transport, Fmn-binding Protein, Chain A"/>
    <property type="match status" value="2"/>
</dbReference>
<evidence type="ECO:0000313" key="2">
    <source>
        <dbReference type="EMBL" id="RDI42527.1"/>
    </source>
</evidence>
<protein>
    <recommendedName>
        <fullName evidence="1">Pyridoxamine 5'-phosphate oxidase N-terminal domain-containing protein</fullName>
    </recommendedName>
</protein>
<dbReference type="PANTHER" id="PTHR42815">
    <property type="entry name" value="FAD-BINDING, PUTATIVE (AFU_ORTHOLOGUE AFUA_6G07600)-RELATED"/>
    <property type="match status" value="1"/>
</dbReference>
<dbReference type="AlphaFoldDB" id="A0A370GFR6"/>
<dbReference type="STRING" id="1210089.GCA_001613165_07910"/>
<dbReference type="InterPro" id="IPR012349">
    <property type="entry name" value="Split_barrel_FMN-bd"/>
</dbReference>
<keyword evidence="3" id="KW-1185">Reference proteome</keyword>
<dbReference type="EMBL" id="QQAZ01000026">
    <property type="protein sequence ID" value="RDI42527.1"/>
    <property type="molecule type" value="Genomic_DNA"/>
</dbReference>
<sequence length="306" mass="33227">MIPMAQETLVSTVFHSGELAVQRRMGQDDIAGRVGRMIRPEIPDVAAAFLAEQPMVVVAAADDTGRMWASQLIGMPGFAHATDARTVVVDAYPAPGDPLAEPLRTDRKVGMIALQPQRRRRMRINGTAVPGDTGIRITTDQVYSNCPKYISRRAVEEFRPVLPGEARRSPELDSRQRQAISAADTFFVGTRDTEGNADASHRGGNPGFLQVLSPNRLRWPDYRGNSMFMTLGNIATDPRCGLLVPDWRSGATLQLTGTAEILWEEAESAPGAQCAIEFTIAEVVEIANAGPLRWGPAELSPVNPAV</sequence>
<reference evidence="2 3" key="1">
    <citation type="submission" date="2018-07" db="EMBL/GenBank/DDBJ databases">
        <title>Genomic Encyclopedia of Type Strains, Phase IV (KMG-IV): sequencing the most valuable type-strain genomes for metagenomic binning, comparative biology and taxonomic classification.</title>
        <authorList>
            <person name="Goeker M."/>
        </authorList>
    </citation>
    <scope>NUCLEOTIDE SEQUENCE [LARGE SCALE GENOMIC DNA]</scope>
    <source>
        <strain evidence="2 3">DSM 44952</strain>
    </source>
</reference>
<accession>A0A370GFR6</accession>
<proteinExistence type="predicted"/>
<evidence type="ECO:0000313" key="3">
    <source>
        <dbReference type="Proteomes" id="UP000255355"/>
    </source>
</evidence>
<name>A0A370GFR6_9NOCA</name>